<protein>
    <submittedName>
        <fullName evidence="1">Sulfotransferase</fullName>
    </submittedName>
</protein>
<accession>A0A947D8N1</accession>
<dbReference type="Gene3D" id="3.40.50.300">
    <property type="entry name" value="P-loop containing nucleotide triphosphate hydrolases"/>
    <property type="match status" value="1"/>
</dbReference>
<dbReference type="AlphaFoldDB" id="A0A947D8N1"/>
<dbReference type="Pfam" id="PF13469">
    <property type="entry name" value="Sulfotransfer_3"/>
    <property type="match status" value="1"/>
</dbReference>
<dbReference type="InterPro" id="IPR027417">
    <property type="entry name" value="P-loop_NTPase"/>
</dbReference>
<keyword evidence="2" id="KW-1185">Reference proteome</keyword>
<proteinExistence type="predicted"/>
<evidence type="ECO:0000313" key="1">
    <source>
        <dbReference type="EMBL" id="MBT9293158.1"/>
    </source>
</evidence>
<organism evidence="1 2">
    <name type="scientific">Prosthecodimorpha staleyi</name>
    <dbReference type="NCBI Taxonomy" id="2840188"/>
    <lineage>
        <taxon>Bacteria</taxon>
        <taxon>Pseudomonadati</taxon>
        <taxon>Pseudomonadota</taxon>
        <taxon>Alphaproteobacteria</taxon>
        <taxon>Hyphomicrobiales</taxon>
        <taxon>Ancalomicrobiaceae</taxon>
        <taxon>Prosthecodimorpha</taxon>
    </lineage>
</organism>
<comment type="caution">
    <text evidence="1">The sequence shown here is derived from an EMBL/GenBank/DDBJ whole genome shotgun (WGS) entry which is preliminary data.</text>
</comment>
<name>A0A947D8N1_9HYPH</name>
<sequence length="218" mass="24894">MRYVFIITYGRSGSTLVQSILNDIPGWRISGENYNTLYYIYKSVRSANRSHEDYGKQQTNATNPWYGAEHIDADTFTTDLVESFKRNILNPSEDTRVLGFKEIRHFGIDMDDLGGYLNFLRACFAPAKFVFNMREPGAVAKSGFKAGWWKGQDPAKIESNIARYNDMMLALAASSDCCLISYDQYTRSSDALRPLFDFLGEQFEERAVEKALSNRLVH</sequence>
<dbReference type="SUPFAM" id="SSF52540">
    <property type="entry name" value="P-loop containing nucleoside triphosphate hydrolases"/>
    <property type="match status" value="1"/>
</dbReference>
<dbReference type="EMBL" id="JAHHZF010000022">
    <property type="protein sequence ID" value="MBT9293158.1"/>
    <property type="molecule type" value="Genomic_DNA"/>
</dbReference>
<dbReference type="Proteomes" id="UP000766595">
    <property type="component" value="Unassembled WGS sequence"/>
</dbReference>
<evidence type="ECO:0000313" key="2">
    <source>
        <dbReference type="Proteomes" id="UP000766595"/>
    </source>
</evidence>
<reference evidence="1 2" key="1">
    <citation type="submission" date="2021-06" db="EMBL/GenBank/DDBJ databases">
        <authorList>
            <person name="Grouzdev D.S."/>
            <person name="Koziaeva V."/>
        </authorList>
    </citation>
    <scope>NUCLEOTIDE SEQUENCE [LARGE SCALE GENOMIC DNA]</scope>
    <source>
        <strain evidence="1 2">22</strain>
    </source>
</reference>
<gene>
    <name evidence="1" type="ORF">KL771_27100</name>
</gene>